<keyword evidence="5" id="KW-0812">Transmembrane</keyword>
<evidence type="ECO:0000256" key="1">
    <source>
        <dbReference type="ARBA" id="ARBA00004442"/>
    </source>
</evidence>
<dbReference type="GO" id="GO:0009279">
    <property type="term" value="C:cell outer membrane"/>
    <property type="evidence" value="ECO:0007669"/>
    <property type="project" value="UniProtKB-SubCell"/>
</dbReference>
<sequence precursor="true">MRVSATLTMALLAAFLLLPAGAWAGSAPGLPELISEALSRNREVLAARAAWQAAGERPSQARALPDPQLSVGVMNLPTSFRFNDEPMTMKQVQVSQMFPWFGKRELRGDAAGQEAEAARQRYIEAANRVVRELREVYYEYFFVAQQAQLVEANLGVLSQFIEVAKAAYVSGLGKQADILRAQTQHARMIDERLMVERERIMVAARLRSLLDRPAGSLIEPPQSLPATEPPSWSSDELLELALEQRPMLKEAQAMTQARRREIELARKEYWPDFEIMAAYGQRGEVMGSQIDDMLSTAVSINVPLWQDSKLDPMLREAKQAERQAVESYQAGVNEIEFELWQALAKATRAKESLALYNTGILPQARLTVESSLSGYRVGTLDFLSLLEAQMNLYASEVARARALTDYSQAVAEIDYIVGLQPPGEAK</sequence>
<accession>F3Z0H8</accession>
<dbReference type="HOGENOM" id="CLU_012817_15_0_7"/>
<dbReference type="InterPro" id="IPR003423">
    <property type="entry name" value="OMP_efflux"/>
</dbReference>
<evidence type="ECO:0000256" key="5">
    <source>
        <dbReference type="ARBA" id="ARBA00022692"/>
    </source>
</evidence>
<proteinExistence type="inferred from homology"/>
<protein>
    <submittedName>
        <fullName evidence="9">Outer membrane efflux protein</fullName>
    </submittedName>
</protein>
<dbReference type="Proteomes" id="UP000007844">
    <property type="component" value="Chromosome"/>
</dbReference>
<dbReference type="RefSeq" id="WP_014260677.1">
    <property type="nucleotide sequence ID" value="NC_016629.1"/>
</dbReference>
<evidence type="ECO:0000256" key="3">
    <source>
        <dbReference type="ARBA" id="ARBA00022448"/>
    </source>
</evidence>
<keyword evidence="6" id="KW-0472">Membrane</keyword>
<dbReference type="EMBL" id="CP003221">
    <property type="protein sequence ID" value="EGJ50988.1"/>
    <property type="molecule type" value="Genomic_DNA"/>
</dbReference>
<name>F3Z0H8_DESAF</name>
<dbReference type="Gene3D" id="1.20.1600.10">
    <property type="entry name" value="Outer membrane efflux proteins (OEP)"/>
    <property type="match status" value="1"/>
</dbReference>
<dbReference type="eggNOG" id="COG1538">
    <property type="taxonomic scope" value="Bacteria"/>
</dbReference>
<dbReference type="STRING" id="690850.Desaf_2671"/>
<comment type="similarity">
    <text evidence="2">Belongs to the outer membrane factor (OMF) (TC 1.B.17) family.</text>
</comment>
<organism evidence="9 10">
    <name type="scientific">Desulfocurvibacter africanus subsp. africanus str. Walvis Bay</name>
    <dbReference type="NCBI Taxonomy" id="690850"/>
    <lineage>
        <taxon>Bacteria</taxon>
        <taxon>Pseudomonadati</taxon>
        <taxon>Thermodesulfobacteriota</taxon>
        <taxon>Desulfovibrionia</taxon>
        <taxon>Desulfovibrionales</taxon>
        <taxon>Desulfovibrionaceae</taxon>
        <taxon>Desulfocurvibacter</taxon>
    </lineage>
</organism>
<dbReference type="GO" id="GO:0015288">
    <property type="term" value="F:porin activity"/>
    <property type="evidence" value="ECO:0007669"/>
    <property type="project" value="TreeGrafter"/>
</dbReference>
<dbReference type="InterPro" id="IPR051906">
    <property type="entry name" value="TolC-like"/>
</dbReference>
<dbReference type="PANTHER" id="PTHR30026">
    <property type="entry name" value="OUTER MEMBRANE PROTEIN TOLC"/>
    <property type="match status" value="1"/>
</dbReference>
<keyword evidence="7" id="KW-0998">Cell outer membrane</keyword>
<dbReference type="SUPFAM" id="SSF56954">
    <property type="entry name" value="Outer membrane efflux proteins (OEP)"/>
    <property type="match status" value="1"/>
</dbReference>
<evidence type="ECO:0000313" key="9">
    <source>
        <dbReference type="EMBL" id="EGJ50988.1"/>
    </source>
</evidence>
<keyword evidence="3" id="KW-0813">Transport</keyword>
<evidence type="ECO:0000256" key="6">
    <source>
        <dbReference type="ARBA" id="ARBA00023136"/>
    </source>
</evidence>
<feature type="signal peptide" evidence="8">
    <location>
        <begin position="1"/>
        <end position="24"/>
    </location>
</feature>
<evidence type="ECO:0000256" key="7">
    <source>
        <dbReference type="ARBA" id="ARBA00023237"/>
    </source>
</evidence>
<dbReference type="AlphaFoldDB" id="F3Z0H8"/>
<keyword evidence="8" id="KW-0732">Signal</keyword>
<reference evidence="9 10" key="1">
    <citation type="journal article" date="2011" name="J. Bacteriol.">
        <title>Genome sequence of the mercury-methylating and pleomorphic Desulfovibrio africanus Strain Walvis Bay.</title>
        <authorList>
            <person name="Brown S.D."/>
            <person name="Wall J.D."/>
            <person name="Kucken A.M."/>
            <person name="Gilmour C.C."/>
            <person name="Podar M."/>
            <person name="Brandt C.C."/>
            <person name="Teshima H."/>
            <person name="Detter J.C."/>
            <person name="Han C.S."/>
            <person name="Land M.L."/>
            <person name="Lucas S."/>
            <person name="Han J."/>
            <person name="Pennacchio L."/>
            <person name="Nolan M."/>
            <person name="Pitluck S."/>
            <person name="Woyke T."/>
            <person name="Goodwin L."/>
            <person name="Palumbo A.V."/>
            <person name="Elias D.A."/>
        </authorList>
    </citation>
    <scope>NUCLEOTIDE SEQUENCE [LARGE SCALE GENOMIC DNA]</scope>
    <source>
        <strain evidence="9 10">Walvis Bay</strain>
    </source>
</reference>
<comment type="subcellular location">
    <subcellularLocation>
        <location evidence="1">Cell outer membrane</location>
    </subcellularLocation>
</comment>
<evidence type="ECO:0000256" key="2">
    <source>
        <dbReference type="ARBA" id="ARBA00007613"/>
    </source>
</evidence>
<keyword evidence="4" id="KW-1134">Transmembrane beta strand</keyword>
<gene>
    <name evidence="9" type="ORF">Desaf_2671</name>
</gene>
<dbReference type="KEGG" id="daf:Desaf_2671"/>
<dbReference type="Pfam" id="PF02321">
    <property type="entry name" value="OEP"/>
    <property type="match status" value="2"/>
</dbReference>
<feature type="chain" id="PRO_5003303330" evidence="8">
    <location>
        <begin position="25"/>
        <end position="426"/>
    </location>
</feature>
<evidence type="ECO:0000256" key="4">
    <source>
        <dbReference type="ARBA" id="ARBA00022452"/>
    </source>
</evidence>
<keyword evidence="10" id="KW-1185">Reference proteome</keyword>
<dbReference type="GO" id="GO:0015562">
    <property type="term" value="F:efflux transmembrane transporter activity"/>
    <property type="evidence" value="ECO:0007669"/>
    <property type="project" value="InterPro"/>
</dbReference>
<evidence type="ECO:0000313" key="10">
    <source>
        <dbReference type="Proteomes" id="UP000007844"/>
    </source>
</evidence>
<evidence type="ECO:0000256" key="8">
    <source>
        <dbReference type="SAM" id="SignalP"/>
    </source>
</evidence>
<dbReference type="PANTHER" id="PTHR30026:SF20">
    <property type="entry name" value="OUTER MEMBRANE PROTEIN TOLC"/>
    <property type="match status" value="1"/>
</dbReference>
<dbReference type="GO" id="GO:1990281">
    <property type="term" value="C:efflux pump complex"/>
    <property type="evidence" value="ECO:0007669"/>
    <property type="project" value="TreeGrafter"/>
</dbReference>